<sequence>MATQKSSFLSRSCSLKPVSDFLGTTIGMALDSEMPNKRRKVVSDFLGTTIGMATAVTLGTVVSLPAQATTLFSQTNIVTNPGAGFNGSDVSQASATVDVAGQNASSVRGLAQSFTISDPGLWAIDTVSVMAYMTSDYGFPPTSPFTGISVNIWDNAPGLAGSNILGSSTTLLSTNWTGVYRTFNGVLDNAQRPVMNIAANFSGSGLTLAPGTYWADYQLTGLSPTGGTTAFTPFLMTTSGGNPVTLTGNARQFNTSAAPGDWITISEGNPAQGLSLPLTVTGQNVQVQQVPEPSTVLGLGLLGLGALVKRQLKPKQGSDKA</sequence>
<dbReference type="Pfam" id="PF07589">
    <property type="entry name" value="PEP-CTERM"/>
    <property type="match status" value="1"/>
</dbReference>
<evidence type="ECO:0000313" key="2">
    <source>
        <dbReference type="EMBL" id="EPF18825.1"/>
    </source>
</evidence>
<dbReference type="RefSeq" id="WP_016516820.1">
    <property type="nucleotide sequence ID" value="NZ_ASZQ01000263.1"/>
</dbReference>
<gene>
    <name evidence="2" type="ORF">MAESPC_04403</name>
</gene>
<organism evidence="2 3">
    <name type="scientific">Microcystis aeruginosa SPC777</name>
    <dbReference type="NCBI Taxonomy" id="482300"/>
    <lineage>
        <taxon>Bacteria</taxon>
        <taxon>Bacillati</taxon>
        <taxon>Cyanobacteriota</taxon>
        <taxon>Cyanophyceae</taxon>
        <taxon>Oscillatoriophycideae</taxon>
        <taxon>Chroococcales</taxon>
        <taxon>Microcystaceae</taxon>
        <taxon>Microcystis</taxon>
    </lineage>
</organism>
<dbReference type="NCBIfam" id="TIGR04155">
    <property type="entry name" value="cyano_PEP"/>
    <property type="match status" value="1"/>
</dbReference>
<dbReference type="PATRIC" id="fig|482300.6.peg.4877"/>
<comment type="caution">
    <text evidence="2">The sequence shown here is derived from an EMBL/GenBank/DDBJ whole genome shotgun (WGS) entry which is preliminary data.</text>
</comment>
<dbReference type="NCBIfam" id="TIGR02595">
    <property type="entry name" value="PEP_CTERM"/>
    <property type="match status" value="1"/>
</dbReference>
<accession>S3J0X3</accession>
<reference evidence="2 3" key="1">
    <citation type="journal article" date="2013" name="Genome Announc.">
        <title>Draft Genome Sequence of the Brazilian Toxic Bloom-Forming Cyanobacterium Microcystis aeruginosa Strain SPC777.</title>
        <authorList>
            <person name="Fiore M.F."/>
            <person name="Alvarenga D.O."/>
            <person name="Varani A.M."/>
            <person name="Hoff-Risseti C."/>
            <person name="Crespim E."/>
            <person name="Ramos R.T."/>
            <person name="Silva A."/>
            <person name="Schaker P.D."/>
            <person name="Heck K."/>
            <person name="Rigonato J."/>
            <person name="Schneider M.P."/>
        </authorList>
    </citation>
    <scope>NUCLEOTIDE SEQUENCE [LARGE SCALE GENOMIC DNA]</scope>
    <source>
        <strain evidence="3">SPC 777</strain>
    </source>
</reference>
<dbReference type="OrthoDB" id="7063782at2"/>
<name>S3J0X3_MICAE</name>
<dbReference type="Proteomes" id="UP000014617">
    <property type="component" value="Unassembled WGS sequence"/>
</dbReference>
<feature type="domain" description="Ice-binding protein C-terminal" evidence="1">
    <location>
        <begin position="289"/>
        <end position="307"/>
    </location>
</feature>
<evidence type="ECO:0000313" key="3">
    <source>
        <dbReference type="Proteomes" id="UP000014617"/>
    </source>
</evidence>
<dbReference type="AlphaFoldDB" id="S3J0X3"/>
<dbReference type="InterPro" id="IPR026374">
    <property type="entry name" value="Cyano_PEP"/>
</dbReference>
<dbReference type="InterPro" id="IPR013424">
    <property type="entry name" value="Ice-binding_C"/>
</dbReference>
<evidence type="ECO:0000259" key="1">
    <source>
        <dbReference type="Pfam" id="PF07589"/>
    </source>
</evidence>
<protein>
    <recommendedName>
        <fullName evidence="1">Ice-binding protein C-terminal domain-containing protein</fullName>
    </recommendedName>
</protein>
<dbReference type="EMBL" id="ASZQ01000263">
    <property type="protein sequence ID" value="EPF18825.1"/>
    <property type="molecule type" value="Genomic_DNA"/>
</dbReference>
<proteinExistence type="predicted"/>